<sequence>MTTIFLILRVKGVEYFQNHIGIMQEEVREYVNNCEACAINASIKEKTDITPVVSMTVPMKNKEAATVANYLVKDVFKIPRLPQILQRDNARLSSPPQSQGQVERLNQTIGRGFTKLLWDSNNQL</sequence>
<gene>
    <name evidence="1" type="ORF">PBRASI_LOCUS8485</name>
</gene>
<accession>A0A9N9CZP6</accession>
<dbReference type="SUPFAM" id="SSF53098">
    <property type="entry name" value="Ribonuclease H-like"/>
    <property type="match status" value="1"/>
</dbReference>
<organism evidence="1 2">
    <name type="scientific">Paraglomus brasilianum</name>
    <dbReference type="NCBI Taxonomy" id="144538"/>
    <lineage>
        <taxon>Eukaryota</taxon>
        <taxon>Fungi</taxon>
        <taxon>Fungi incertae sedis</taxon>
        <taxon>Mucoromycota</taxon>
        <taxon>Glomeromycotina</taxon>
        <taxon>Glomeromycetes</taxon>
        <taxon>Paraglomerales</taxon>
        <taxon>Paraglomeraceae</taxon>
        <taxon>Paraglomus</taxon>
    </lineage>
</organism>
<dbReference type="EMBL" id="CAJVPI010001532">
    <property type="protein sequence ID" value="CAG8617021.1"/>
    <property type="molecule type" value="Genomic_DNA"/>
</dbReference>
<dbReference type="Proteomes" id="UP000789739">
    <property type="component" value="Unassembled WGS sequence"/>
</dbReference>
<name>A0A9N9CZP6_9GLOM</name>
<dbReference type="OrthoDB" id="10267344at2759"/>
<protein>
    <submittedName>
        <fullName evidence="1">730_t:CDS:1</fullName>
    </submittedName>
</protein>
<reference evidence="1" key="1">
    <citation type="submission" date="2021-06" db="EMBL/GenBank/DDBJ databases">
        <authorList>
            <person name="Kallberg Y."/>
            <person name="Tangrot J."/>
            <person name="Rosling A."/>
        </authorList>
    </citation>
    <scope>NUCLEOTIDE SEQUENCE</scope>
    <source>
        <strain evidence="1">BR232B</strain>
    </source>
</reference>
<proteinExistence type="predicted"/>
<comment type="caution">
    <text evidence="1">The sequence shown here is derived from an EMBL/GenBank/DDBJ whole genome shotgun (WGS) entry which is preliminary data.</text>
</comment>
<keyword evidence="2" id="KW-1185">Reference proteome</keyword>
<evidence type="ECO:0000313" key="2">
    <source>
        <dbReference type="Proteomes" id="UP000789739"/>
    </source>
</evidence>
<evidence type="ECO:0000313" key="1">
    <source>
        <dbReference type="EMBL" id="CAG8617021.1"/>
    </source>
</evidence>
<dbReference type="InterPro" id="IPR012337">
    <property type="entry name" value="RNaseH-like_sf"/>
</dbReference>
<dbReference type="AlphaFoldDB" id="A0A9N9CZP6"/>